<feature type="region of interest" description="Disordered" evidence="1">
    <location>
        <begin position="41"/>
        <end position="62"/>
    </location>
</feature>
<dbReference type="OMA" id="NASKRCQ"/>
<dbReference type="Proteomes" id="UP000038009">
    <property type="component" value="Unassembled WGS sequence"/>
</dbReference>
<name>A0A0N0P713_LEPSE</name>
<protein>
    <submittedName>
        <fullName evidence="2">Uncharacterized protein</fullName>
    </submittedName>
</protein>
<organism evidence="2 3">
    <name type="scientific">Leptomonas seymouri</name>
    <dbReference type="NCBI Taxonomy" id="5684"/>
    <lineage>
        <taxon>Eukaryota</taxon>
        <taxon>Discoba</taxon>
        <taxon>Euglenozoa</taxon>
        <taxon>Kinetoplastea</taxon>
        <taxon>Metakinetoplastina</taxon>
        <taxon>Trypanosomatida</taxon>
        <taxon>Trypanosomatidae</taxon>
        <taxon>Leishmaniinae</taxon>
        <taxon>Leptomonas</taxon>
    </lineage>
</organism>
<dbReference type="OrthoDB" id="262726at2759"/>
<proteinExistence type="predicted"/>
<dbReference type="Pfam" id="PF13917">
    <property type="entry name" value="zf-CCHC_3"/>
    <property type="match status" value="1"/>
</dbReference>
<comment type="caution">
    <text evidence="2">The sequence shown here is derived from an EMBL/GenBank/DDBJ whole genome shotgun (WGS) entry which is preliminary data.</text>
</comment>
<dbReference type="EMBL" id="LJSK01000057">
    <property type="protein sequence ID" value="KPI88249.1"/>
    <property type="molecule type" value="Genomic_DNA"/>
</dbReference>
<feature type="compositionally biased region" description="Low complexity" evidence="1">
    <location>
        <begin position="128"/>
        <end position="142"/>
    </location>
</feature>
<evidence type="ECO:0000256" key="1">
    <source>
        <dbReference type="SAM" id="MobiDB-lite"/>
    </source>
</evidence>
<dbReference type="AlphaFoldDB" id="A0A0N0P713"/>
<feature type="region of interest" description="Disordered" evidence="1">
    <location>
        <begin position="111"/>
        <end position="154"/>
    </location>
</feature>
<reference evidence="2 3" key="1">
    <citation type="journal article" date="2015" name="PLoS Pathog.">
        <title>Leptomonas seymouri: Adaptations to the Dixenous Life Cycle Analyzed by Genome Sequencing, Transcriptome Profiling and Co-infection with Leishmania donovani.</title>
        <authorList>
            <person name="Kraeva N."/>
            <person name="Butenko A."/>
            <person name="Hlavacova J."/>
            <person name="Kostygov A."/>
            <person name="Myskova J."/>
            <person name="Grybchuk D."/>
            <person name="Lestinova T."/>
            <person name="Votypka J."/>
            <person name="Volf P."/>
            <person name="Opperdoes F."/>
            <person name="Flegontov P."/>
            <person name="Lukes J."/>
            <person name="Yurchenko V."/>
        </authorList>
    </citation>
    <scope>NUCLEOTIDE SEQUENCE [LARGE SCALE GENOMIC DNA]</scope>
    <source>
        <strain evidence="2 3">ATCC 30220</strain>
    </source>
</reference>
<feature type="compositionally biased region" description="Basic and acidic residues" evidence="1">
    <location>
        <begin position="111"/>
        <end position="125"/>
    </location>
</feature>
<feature type="compositionally biased region" description="Basic and acidic residues" evidence="1">
    <location>
        <begin position="143"/>
        <end position="154"/>
    </location>
</feature>
<gene>
    <name evidence="2" type="ORF">ABL78_2673</name>
</gene>
<sequence>MYGDKGPPKGYSVPRYDTNAKKYCQLCSSAAHWTFECPKKAPSSAVTTDNSAKKRSTKTVKLSRSQMLKYGVKPKATHFVPEPTEREVFDAEMKELRSVLTAEVRGELKAAKSAELKGEARKSEQTNEAPAVVAKAEPPSEAFHIKKERTEEHD</sequence>
<evidence type="ECO:0000313" key="3">
    <source>
        <dbReference type="Proteomes" id="UP000038009"/>
    </source>
</evidence>
<dbReference type="VEuPathDB" id="TriTrypDB:Lsey_0057_0240"/>
<evidence type="ECO:0000313" key="2">
    <source>
        <dbReference type="EMBL" id="KPI88249.1"/>
    </source>
</evidence>
<accession>A0A0N0P713</accession>
<keyword evidence="3" id="KW-1185">Reference proteome</keyword>